<dbReference type="SMART" id="SM00239">
    <property type="entry name" value="C2"/>
    <property type="match status" value="1"/>
</dbReference>
<dbReference type="Pfam" id="PF00387">
    <property type="entry name" value="PI-PLC-Y"/>
    <property type="match status" value="1"/>
</dbReference>
<dbReference type="GO" id="GO:0051209">
    <property type="term" value="P:release of sequestered calcium ion into cytosol"/>
    <property type="evidence" value="ECO:0007669"/>
    <property type="project" value="TreeGrafter"/>
</dbReference>
<dbReference type="OrthoDB" id="269822at2759"/>
<sequence>MPPRSRATESFCQRPSENTQDAEADMNRHRTDQRRANLDKIARYIIRPLSQSSDRHVGMDFLKHYGIKCYDMDFKTGQVGKRAEPYIQLVQPQVIEQWLREIGSPPLKDRRDFVNEFSHEFGDSPLWEATFMWDCLYTYISEYENAQGNCVMTTRTTWLDVRLINRLGEKNANWQLKALLRQHLPNPSRYDRVPDSQKPHVMCYLADEARLVDDKLLTSELTALLVVAADTALKATWQKQKIIPGPVTAGDASESQVLALQGQAQGQTQRQRITSRIQHHLIALSFLRSLRSLTSSKGGKHKHHHKSKPKSKSRNMAHELKAGGGASEVTRSLSNVDPIISGQLVKLFQSLADREDKTWSKERLASFITDVQQDVSSPAVQELLARDHLDLDGFMAWMTSSHAAATTPPKPQDLSYPLASYFISSSHNTYLTGNQLSSDSSTRPYTETLLRGGRCIEIDVWDGDESDPEGTSSPSSSDEERGVKRVVKKTKKRSTFGKLKEKLAKTSLRDKDESSDPASGQQPAPAPAPGADPESTEPEAAIVEPRVLHGYTLTKEISFRAVCEAIRESAFIVSDLPVIVSLEVHCKPDQQLAMVRIMKEVWGDLLVPEPENEPDALPSPDELRRKLIVKVKYAPPGADATQEESEEEDRAPAPGAQAGDAPPKKPAKIIQELSRMGFHARGVSFKSLTQPEAGMPTHIFSLSEKKVIDVHEKQASDLFNHNRHFLMRTYPWGLRIGSSNLDPSVFWRKGIQIVALNWQRWDEGMMLNEGMFAGTGGYVLKPPGYRPNRNDEETENTIIRKSLHLTITVLAAQNIPLPPGDTSTRGFEPYVKVELHVEGPDEIHGGPVPNEGHEREGEYKARTKTHRGNMVDFAGERLEFPPVPHVVDELSWVRFTVRDDEIGRDDLAAWACMRLDRLGNGYRFVHLMDCEGRITDGAIFIKVDKKLV</sequence>
<feature type="domain" description="C2" evidence="9">
    <location>
        <begin position="783"/>
        <end position="929"/>
    </location>
</feature>
<dbReference type="CDD" id="cd08598">
    <property type="entry name" value="PI-PLC1c_yeast"/>
    <property type="match status" value="1"/>
</dbReference>
<dbReference type="PANTHER" id="PTHR10336:SF82">
    <property type="entry name" value="PHOSPHOINOSITIDE PHOSPHOLIPASE C"/>
    <property type="match status" value="1"/>
</dbReference>
<dbReference type="InterPro" id="IPR035892">
    <property type="entry name" value="C2_domain_sf"/>
</dbReference>
<dbReference type="PANTHER" id="PTHR10336">
    <property type="entry name" value="PHOSPHOINOSITIDE-SPECIFIC PHOSPHOLIPASE C FAMILY PROTEIN"/>
    <property type="match status" value="1"/>
</dbReference>
<evidence type="ECO:0000313" key="11">
    <source>
        <dbReference type="EMBL" id="KAF5722261.1"/>
    </source>
</evidence>
<feature type="region of interest" description="Disordered" evidence="8">
    <location>
        <begin position="1"/>
        <end position="31"/>
    </location>
</feature>
<dbReference type="PROSITE" id="PS50008">
    <property type="entry name" value="PIPLC_Y_DOMAIN"/>
    <property type="match status" value="1"/>
</dbReference>
<dbReference type="FunFam" id="3.20.20.190:FF:000039">
    <property type="entry name" value="Phosphoinositide phospholipase C"/>
    <property type="match status" value="1"/>
</dbReference>
<keyword evidence="3 7" id="KW-0442">Lipid degradation</keyword>
<feature type="domain" description="PI-PLC Y-box" evidence="10">
    <location>
        <begin position="673"/>
        <end position="786"/>
    </location>
</feature>
<proteinExistence type="predicted"/>
<comment type="catalytic activity">
    <reaction evidence="1 7">
        <text>a 1,2-diacyl-sn-glycero-3-phospho-(1D-myo-inositol-4,5-bisphosphate) + H2O = 1D-myo-inositol 1,4,5-trisphosphate + a 1,2-diacyl-sn-glycerol + H(+)</text>
        <dbReference type="Rhea" id="RHEA:33179"/>
        <dbReference type="ChEBI" id="CHEBI:15377"/>
        <dbReference type="ChEBI" id="CHEBI:15378"/>
        <dbReference type="ChEBI" id="CHEBI:17815"/>
        <dbReference type="ChEBI" id="CHEBI:58456"/>
        <dbReference type="ChEBI" id="CHEBI:203600"/>
        <dbReference type="EC" id="3.1.4.11"/>
    </reaction>
</comment>
<dbReference type="GO" id="GO:0048015">
    <property type="term" value="P:phosphatidylinositol-mediated signaling"/>
    <property type="evidence" value="ECO:0007669"/>
    <property type="project" value="TreeGrafter"/>
</dbReference>
<dbReference type="SMART" id="SM00148">
    <property type="entry name" value="PLCXc"/>
    <property type="match status" value="1"/>
</dbReference>
<feature type="compositionally biased region" description="Basic residues" evidence="8">
    <location>
        <begin position="298"/>
        <end position="315"/>
    </location>
</feature>
<dbReference type="CDD" id="cd00275">
    <property type="entry name" value="C2_PLC_like"/>
    <property type="match status" value="1"/>
</dbReference>
<keyword evidence="4 7" id="KW-0443">Lipid metabolism</keyword>
<dbReference type="InterPro" id="IPR000909">
    <property type="entry name" value="PLipase_C_PInositol-sp_X_dom"/>
</dbReference>
<dbReference type="EMBL" id="JAAOAN010000090">
    <property type="protein sequence ID" value="KAF5722261.1"/>
    <property type="molecule type" value="Genomic_DNA"/>
</dbReference>
<evidence type="ECO:0000256" key="2">
    <source>
        <dbReference type="ARBA" id="ARBA00022801"/>
    </source>
</evidence>
<evidence type="ECO:0000256" key="6">
    <source>
        <dbReference type="ARBA" id="ARBA00059664"/>
    </source>
</evidence>
<dbReference type="SUPFAM" id="SSF49562">
    <property type="entry name" value="C2 domain (Calcium/lipid-binding domain, CaLB)"/>
    <property type="match status" value="1"/>
</dbReference>
<evidence type="ECO:0000256" key="7">
    <source>
        <dbReference type="RuleBase" id="RU361133"/>
    </source>
</evidence>
<dbReference type="SMART" id="SM00149">
    <property type="entry name" value="PLCYc"/>
    <property type="match status" value="1"/>
</dbReference>
<evidence type="ECO:0000259" key="9">
    <source>
        <dbReference type="PROSITE" id="PS50004"/>
    </source>
</evidence>
<organism evidence="11 12">
    <name type="scientific">Fusarium mundagurra</name>
    <dbReference type="NCBI Taxonomy" id="1567541"/>
    <lineage>
        <taxon>Eukaryota</taxon>
        <taxon>Fungi</taxon>
        <taxon>Dikarya</taxon>
        <taxon>Ascomycota</taxon>
        <taxon>Pezizomycotina</taxon>
        <taxon>Sordariomycetes</taxon>
        <taxon>Hypocreomycetidae</taxon>
        <taxon>Hypocreales</taxon>
        <taxon>Nectriaceae</taxon>
        <taxon>Fusarium</taxon>
        <taxon>Fusarium fujikuroi species complex</taxon>
    </lineage>
</organism>
<dbReference type="InterPro" id="IPR017946">
    <property type="entry name" value="PLC-like_Pdiesterase_TIM-brl"/>
</dbReference>
<dbReference type="Pfam" id="PF00388">
    <property type="entry name" value="PI-PLC-X"/>
    <property type="match status" value="1"/>
</dbReference>
<evidence type="ECO:0000256" key="8">
    <source>
        <dbReference type="SAM" id="MobiDB-lite"/>
    </source>
</evidence>
<feature type="compositionally biased region" description="Basic and acidic residues" evidence="8">
    <location>
        <begin position="502"/>
        <end position="514"/>
    </location>
</feature>
<evidence type="ECO:0000256" key="1">
    <source>
        <dbReference type="ARBA" id="ARBA00001195"/>
    </source>
</evidence>
<dbReference type="Pfam" id="PF23617">
    <property type="entry name" value="EF-hand_15"/>
    <property type="match status" value="1"/>
</dbReference>
<protein>
    <recommendedName>
        <fullName evidence="7">Phosphoinositide phospholipase C</fullName>
        <ecNumber evidence="7">3.1.4.11</ecNumber>
    </recommendedName>
</protein>
<keyword evidence="5" id="KW-0807">Transducer</keyword>
<gene>
    <name evidence="11" type="ORF">FMUND_3043</name>
</gene>
<evidence type="ECO:0000256" key="3">
    <source>
        <dbReference type="ARBA" id="ARBA00022963"/>
    </source>
</evidence>
<dbReference type="EC" id="3.1.4.11" evidence="7"/>
<comment type="caution">
    <text evidence="11">The sequence shown here is derived from an EMBL/GenBank/DDBJ whole genome shotgun (WGS) entry which is preliminary data.</text>
</comment>
<accession>A0A8H6DLX1</accession>
<feature type="region of interest" description="Disordered" evidence="8">
    <location>
        <begin position="295"/>
        <end position="315"/>
    </location>
</feature>
<dbReference type="Gene3D" id="3.20.20.190">
    <property type="entry name" value="Phosphatidylinositol (PI) phosphodiesterase"/>
    <property type="match status" value="1"/>
</dbReference>
<evidence type="ECO:0000313" key="12">
    <source>
        <dbReference type="Proteomes" id="UP000544331"/>
    </source>
</evidence>
<dbReference type="InterPro" id="IPR000008">
    <property type="entry name" value="C2_dom"/>
</dbReference>
<dbReference type="SUPFAM" id="SSF51695">
    <property type="entry name" value="PLC-like phosphodiesterases"/>
    <property type="match status" value="1"/>
</dbReference>
<dbReference type="PROSITE" id="PS50007">
    <property type="entry name" value="PIPLC_X_DOMAIN"/>
    <property type="match status" value="1"/>
</dbReference>
<dbReference type="AlphaFoldDB" id="A0A8H6DLX1"/>
<evidence type="ECO:0000256" key="4">
    <source>
        <dbReference type="ARBA" id="ARBA00023098"/>
    </source>
</evidence>
<evidence type="ECO:0000256" key="5">
    <source>
        <dbReference type="ARBA" id="ARBA00023224"/>
    </source>
</evidence>
<dbReference type="InterPro" id="IPR001192">
    <property type="entry name" value="PI-PLC_fam"/>
</dbReference>
<dbReference type="GO" id="GO:0004435">
    <property type="term" value="F:phosphatidylinositol-4,5-bisphosphate phospholipase C activity"/>
    <property type="evidence" value="ECO:0007669"/>
    <property type="project" value="UniProtKB-EC"/>
</dbReference>
<feature type="compositionally biased region" description="Polar residues" evidence="8">
    <location>
        <begin position="8"/>
        <end position="21"/>
    </location>
</feature>
<dbReference type="Gene3D" id="2.60.40.150">
    <property type="entry name" value="C2 domain"/>
    <property type="match status" value="1"/>
</dbReference>
<dbReference type="GO" id="GO:0016042">
    <property type="term" value="P:lipid catabolic process"/>
    <property type="evidence" value="ECO:0007669"/>
    <property type="project" value="UniProtKB-KW"/>
</dbReference>
<dbReference type="PRINTS" id="PR00390">
    <property type="entry name" value="PHPHLIPASEC"/>
</dbReference>
<dbReference type="PROSITE" id="PS50004">
    <property type="entry name" value="C2"/>
    <property type="match status" value="1"/>
</dbReference>
<keyword evidence="12" id="KW-1185">Reference proteome</keyword>
<evidence type="ECO:0000259" key="10">
    <source>
        <dbReference type="PROSITE" id="PS50008"/>
    </source>
</evidence>
<name>A0A8H6DLX1_9HYPO</name>
<dbReference type="Proteomes" id="UP000544331">
    <property type="component" value="Unassembled WGS sequence"/>
</dbReference>
<keyword evidence="2 7" id="KW-0378">Hydrolase</keyword>
<feature type="region of interest" description="Disordered" evidence="8">
    <location>
        <begin position="459"/>
        <end position="490"/>
    </location>
</feature>
<feature type="compositionally biased region" description="Acidic residues" evidence="8">
    <location>
        <begin position="459"/>
        <end position="468"/>
    </location>
</feature>
<reference evidence="11 12" key="1">
    <citation type="submission" date="2020-05" db="EMBL/GenBank/DDBJ databases">
        <title>Identification and distribution of gene clusters putatively required for synthesis of sphingolipid metabolism inhibitors in phylogenetically diverse species of the filamentous fungus Fusarium.</title>
        <authorList>
            <person name="Kim H.-S."/>
            <person name="Busman M."/>
            <person name="Brown D.W."/>
            <person name="Divon H."/>
            <person name="Uhlig S."/>
            <person name="Proctor R.H."/>
        </authorList>
    </citation>
    <scope>NUCLEOTIDE SEQUENCE [LARGE SCALE GENOMIC DNA]</scope>
    <source>
        <strain evidence="11 12">NRRL 66235</strain>
    </source>
</reference>
<feature type="compositionally biased region" description="Low complexity" evidence="8">
    <location>
        <begin position="652"/>
        <end position="661"/>
    </location>
</feature>
<feature type="region of interest" description="Disordered" evidence="8">
    <location>
        <begin position="502"/>
        <end position="537"/>
    </location>
</feature>
<feature type="region of interest" description="Disordered" evidence="8">
    <location>
        <begin position="635"/>
        <end position="665"/>
    </location>
</feature>
<dbReference type="InterPro" id="IPR001711">
    <property type="entry name" value="PLipase_C_Pinositol-sp_Y"/>
</dbReference>
<comment type="function">
    <text evidence="6">The production of the second messenger molecules diacylglycerol (DAG) and inositol 1,4,5-trisphosphate (IP3) is mediated by activated phosphatidylinositol-specific phospholipase C enzymes.</text>
</comment>
<dbReference type="InterPro" id="IPR056584">
    <property type="entry name" value="EF-hand_15"/>
</dbReference>